<evidence type="ECO:0000313" key="1">
    <source>
        <dbReference type="EMBL" id="MDN7078216.1"/>
    </source>
</evidence>
<comment type="caution">
    <text evidence="1">The sequence shown here is derived from an EMBL/GenBank/DDBJ whole genome shotgun (WGS) entry which is preliminary data.</text>
</comment>
<evidence type="ECO:0000313" key="2">
    <source>
        <dbReference type="Proteomes" id="UP001168357"/>
    </source>
</evidence>
<accession>A0AAP4Q5P2</accession>
<proteinExistence type="predicted"/>
<dbReference type="AlphaFoldDB" id="A0AAP4Q5P2"/>
<sequence length="41" mass="4965">MYKYVITNIHLPPICWYYHTVTLIEEGVFCRKKIKSVNLFC</sequence>
<reference evidence="1" key="1">
    <citation type="submission" date="2019-07" db="EMBL/GenBank/DDBJ databases">
        <title>Draft Genome Sequence of Bacillus thuringiensis Strain S906, an Isolate Toxic for Coleopteran and Lepidopteran.</title>
        <authorList>
            <person name="Grynberg P."/>
            <person name="Martins E.S."/>
            <person name="Queiroz P.R."/>
            <person name="Togawa R.C."/>
            <person name="Martins N.F."/>
            <person name="Praca L.B."/>
            <person name="Fiuza V."/>
            <person name="Ramos F."/>
            <person name="Silva E."/>
            <person name="Monnerat R.G."/>
        </authorList>
    </citation>
    <scope>NUCLEOTIDE SEQUENCE</scope>
    <source>
        <strain evidence="1">S906</strain>
    </source>
</reference>
<name>A0AAP4Q5P2_BACTU</name>
<protein>
    <submittedName>
        <fullName evidence="1">Fibronectin</fullName>
    </submittedName>
</protein>
<gene>
    <name evidence="1" type="ORF">FLM80_14195</name>
</gene>
<dbReference type="Proteomes" id="UP001168357">
    <property type="component" value="Unassembled WGS sequence"/>
</dbReference>
<dbReference type="EMBL" id="VIGY01000016">
    <property type="protein sequence ID" value="MDN7078216.1"/>
    <property type="molecule type" value="Genomic_DNA"/>
</dbReference>
<organism evidence="1 2">
    <name type="scientific">Bacillus thuringiensis</name>
    <dbReference type="NCBI Taxonomy" id="1428"/>
    <lineage>
        <taxon>Bacteria</taxon>
        <taxon>Bacillati</taxon>
        <taxon>Bacillota</taxon>
        <taxon>Bacilli</taxon>
        <taxon>Bacillales</taxon>
        <taxon>Bacillaceae</taxon>
        <taxon>Bacillus</taxon>
        <taxon>Bacillus cereus group</taxon>
    </lineage>
</organism>